<gene>
    <name evidence="1" type="ORF">LEA_19240</name>
</gene>
<organism evidence="1">
    <name type="scientific">human gut metagenome</name>
    <dbReference type="NCBI Taxonomy" id="408170"/>
    <lineage>
        <taxon>unclassified sequences</taxon>
        <taxon>metagenomes</taxon>
        <taxon>organismal metagenomes</taxon>
    </lineage>
</organism>
<evidence type="ECO:0000313" key="1">
    <source>
        <dbReference type="EMBL" id="EKC47711.1"/>
    </source>
</evidence>
<proteinExistence type="predicted"/>
<dbReference type="EMBL" id="AJWY01013226">
    <property type="protein sequence ID" value="EKC47711.1"/>
    <property type="molecule type" value="Genomic_DNA"/>
</dbReference>
<reference evidence="1" key="1">
    <citation type="journal article" date="2013" name="Environ. Microbiol.">
        <title>Microbiota from the distal guts of lean and obese adolescents exhibit partial functional redundancy besides clear differences in community structure.</title>
        <authorList>
            <person name="Ferrer M."/>
            <person name="Ruiz A."/>
            <person name="Lanza F."/>
            <person name="Haange S.B."/>
            <person name="Oberbach A."/>
            <person name="Till H."/>
            <person name="Bargiela R."/>
            <person name="Campoy C."/>
            <person name="Segura M.T."/>
            <person name="Richter M."/>
            <person name="von Bergen M."/>
            <person name="Seifert J."/>
            <person name="Suarez A."/>
        </authorList>
    </citation>
    <scope>NUCLEOTIDE SEQUENCE</scope>
</reference>
<comment type="caution">
    <text evidence="1">The sequence shown here is derived from an EMBL/GenBank/DDBJ whole genome shotgun (WGS) entry which is preliminary data.</text>
</comment>
<accession>K1SK39</accession>
<protein>
    <submittedName>
        <fullName evidence="1">Uncharacterized protein</fullName>
    </submittedName>
</protein>
<name>K1SK39_9ZZZZ</name>
<dbReference type="AlphaFoldDB" id="K1SK39"/>
<sequence length="80" mass="9274">LSVSTDLLMKVATVTSYFSMNSEGRISFIEQVKESVEKAADEMREFNETVRSTVIYKSMKGHNRKTYYQGRLSAYTRYTN</sequence>
<feature type="non-terminal residue" evidence="1">
    <location>
        <position position="1"/>
    </location>
</feature>